<dbReference type="Proteomes" id="UP000017836">
    <property type="component" value="Unassembled WGS sequence"/>
</dbReference>
<evidence type="ECO:0000256" key="8">
    <source>
        <dbReference type="PROSITE-ProRule" id="PRU00175"/>
    </source>
</evidence>
<dbReference type="Gramene" id="ERN07190">
    <property type="protein sequence ID" value="ERN07190"/>
    <property type="gene ID" value="AMTR_s00019p00162990"/>
</dbReference>
<keyword evidence="7 9" id="KW-0472">Membrane</keyword>
<dbReference type="OMA" id="YKMESTS"/>
<dbReference type="SMART" id="SM00184">
    <property type="entry name" value="RING"/>
    <property type="match status" value="1"/>
</dbReference>
<dbReference type="EMBL" id="KI393807">
    <property type="protein sequence ID" value="ERN07190.1"/>
    <property type="molecule type" value="Genomic_DNA"/>
</dbReference>
<dbReference type="eggNOG" id="KOG0800">
    <property type="taxonomic scope" value="Eukaryota"/>
</dbReference>
<sequence length="147" mass="16280">MAVALLISISLIFLGVTVLILVHICIMGRPSSLSSQPSERKQGGLSPKELQKLPCFNYQVGEKRETELSSDCAICLDIFMKGDKCRLLPFCGHSFHVKCVDSWLMKVPRCPVCRAEVESMGLEARDDGSGCGFRCESSLNQRIEVRV</sequence>
<dbReference type="Gene3D" id="3.30.40.10">
    <property type="entry name" value="Zinc/RING finger domain, C3HC4 (zinc finger)"/>
    <property type="match status" value="1"/>
</dbReference>
<dbReference type="GO" id="GO:0016020">
    <property type="term" value="C:membrane"/>
    <property type="evidence" value="ECO:0007669"/>
    <property type="project" value="UniProtKB-SubCell"/>
</dbReference>
<evidence type="ECO:0000256" key="5">
    <source>
        <dbReference type="ARBA" id="ARBA00022833"/>
    </source>
</evidence>
<evidence type="ECO:0000259" key="10">
    <source>
        <dbReference type="PROSITE" id="PS50089"/>
    </source>
</evidence>
<evidence type="ECO:0000256" key="7">
    <source>
        <dbReference type="ARBA" id="ARBA00023136"/>
    </source>
</evidence>
<keyword evidence="3" id="KW-0479">Metal-binding</keyword>
<evidence type="ECO:0000256" key="2">
    <source>
        <dbReference type="ARBA" id="ARBA00022692"/>
    </source>
</evidence>
<evidence type="ECO:0000256" key="3">
    <source>
        <dbReference type="ARBA" id="ARBA00022723"/>
    </source>
</evidence>
<comment type="subcellular location">
    <subcellularLocation>
        <location evidence="1">Membrane</location>
    </subcellularLocation>
</comment>
<dbReference type="Pfam" id="PF13639">
    <property type="entry name" value="zf-RING_2"/>
    <property type="match status" value="1"/>
</dbReference>
<dbReference type="SUPFAM" id="SSF57850">
    <property type="entry name" value="RING/U-box"/>
    <property type="match status" value="1"/>
</dbReference>
<proteinExistence type="predicted"/>
<dbReference type="HOGENOM" id="CLU_013137_15_5_1"/>
<keyword evidence="4 8" id="KW-0863">Zinc-finger</keyword>
<feature type="transmembrane region" description="Helical" evidence="9">
    <location>
        <begin position="6"/>
        <end position="26"/>
    </location>
</feature>
<dbReference type="PANTHER" id="PTHR46539">
    <property type="entry name" value="E3 UBIQUITIN-PROTEIN LIGASE ATL42"/>
    <property type="match status" value="1"/>
</dbReference>
<keyword evidence="6 9" id="KW-1133">Transmembrane helix</keyword>
<accession>W1PJD4</accession>
<organism evidence="11 12">
    <name type="scientific">Amborella trichopoda</name>
    <dbReference type="NCBI Taxonomy" id="13333"/>
    <lineage>
        <taxon>Eukaryota</taxon>
        <taxon>Viridiplantae</taxon>
        <taxon>Streptophyta</taxon>
        <taxon>Embryophyta</taxon>
        <taxon>Tracheophyta</taxon>
        <taxon>Spermatophyta</taxon>
        <taxon>Magnoliopsida</taxon>
        <taxon>Amborellales</taxon>
        <taxon>Amborellaceae</taxon>
        <taxon>Amborella</taxon>
    </lineage>
</organism>
<dbReference type="PANTHER" id="PTHR46539:SF9">
    <property type="entry name" value="RING-H2 FINGER PROTEIN ATL56"/>
    <property type="match status" value="1"/>
</dbReference>
<keyword evidence="2 9" id="KW-0812">Transmembrane</keyword>
<dbReference type="AlphaFoldDB" id="W1PJD4"/>
<evidence type="ECO:0000256" key="1">
    <source>
        <dbReference type="ARBA" id="ARBA00004370"/>
    </source>
</evidence>
<evidence type="ECO:0000256" key="9">
    <source>
        <dbReference type="SAM" id="Phobius"/>
    </source>
</evidence>
<dbReference type="InterPro" id="IPR001841">
    <property type="entry name" value="Znf_RING"/>
</dbReference>
<dbReference type="GO" id="GO:0008270">
    <property type="term" value="F:zinc ion binding"/>
    <property type="evidence" value="ECO:0007669"/>
    <property type="project" value="UniProtKB-KW"/>
</dbReference>
<evidence type="ECO:0000256" key="4">
    <source>
        <dbReference type="ARBA" id="ARBA00022771"/>
    </source>
</evidence>
<name>W1PJD4_AMBTC</name>
<keyword evidence="12" id="KW-1185">Reference proteome</keyword>
<feature type="domain" description="RING-type" evidence="10">
    <location>
        <begin position="72"/>
        <end position="114"/>
    </location>
</feature>
<reference evidence="12" key="1">
    <citation type="journal article" date="2013" name="Science">
        <title>The Amborella genome and the evolution of flowering plants.</title>
        <authorList>
            <consortium name="Amborella Genome Project"/>
        </authorList>
    </citation>
    <scope>NUCLEOTIDE SEQUENCE [LARGE SCALE GENOMIC DNA]</scope>
</reference>
<evidence type="ECO:0000313" key="12">
    <source>
        <dbReference type="Proteomes" id="UP000017836"/>
    </source>
</evidence>
<dbReference type="InterPro" id="IPR013083">
    <property type="entry name" value="Znf_RING/FYVE/PHD"/>
</dbReference>
<evidence type="ECO:0000256" key="6">
    <source>
        <dbReference type="ARBA" id="ARBA00022989"/>
    </source>
</evidence>
<dbReference type="PROSITE" id="PS50089">
    <property type="entry name" value="ZF_RING_2"/>
    <property type="match status" value="1"/>
</dbReference>
<evidence type="ECO:0000313" key="11">
    <source>
        <dbReference type="EMBL" id="ERN07190.1"/>
    </source>
</evidence>
<gene>
    <name evidence="11" type="ORF">AMTR_s00019p00162990</name>
</gene>
<keyword evidence="5" id="KW-0862">Zinc</keyword>
<protein>
    <recommendedName>
        <fullName evidence="10">RING-type domain-containing protein</fullName>
    </recommendedName>
</protein>